<feature type="compositionally biased region" description="Low complexity" evidence="1">
    <location>
        <begin position="438"/>
        <end position="447"/>
    </location>
</feature>
<dbReference type="Gene3D" id="2.60.120.200">
    <property type="match status" value="1"/>
</dbReference>
<dbReference type="InterPro" id="IPR050546">
    <property type="entry name" value="Glycosyl_Hydrlase_16"/>
</dbReference>
<feature type="compositionally biased region" description="Polar residues" evidence="1">
    <location>
        <begin position="348"/>
        <end position="357"/>
    </location>
</feature>
<feature type="domain" description="GH16" evidence="3">
    <location>
        <begin position="10"/>
        <end position="333"/>
    </location>
</feature>
<dbReference type="GO" id="GO:0004553">
    <property type="term" value="F:hydrolase activity, hydrolyzing O-glycosyl compounds"/>
    <property type="evidence" value="ECO:0007669"/>
    <property type="project" value="InterPro"/>
</dbReference>
<evidence type="ECO:0000256" key="1">
    <source>
        <dbReference type="SAM" id="MobiDB-lite"/>
    </source>
</evidence>
<dbReference type="GO" id="GO:0009251">
    <property type="term" value="P:glucan catabolic process"/>
    <property type="evidence" value="ECO:0007669"/>
    <property type="project" value="TreeGrafter"/>
</dbReference>
<feature type="compositionally biased region" description="Polar residues" evidence="1">
    <location>
        <begin position="475"/>
        <end position="486"/>
    </location>
</feature>
<keyword evidence="5" id="KW-1185">Reference proteome</keyword>
<dbReference type="EMBL" id="AZGY01000006">
    <property type="protein sequence ID" value="KZZ97695.1"/>
    <property type="molecule type" value="Genomic_DNA"/>
</dbReference>
<dbReference type="PROSITE" id="PS51762">
    <property type="entry name" value="GH16_2"/>
    <property type="match status" value="1"/>
</dbReference>
<dbReference type="InterPro" id="IPR013320">
    <property type="entry name" value="ConA-like_dom_sf"/>
</dbReference>
<evidence type="ECO:0000313" key="5">
    <source>
        <dbReference type="Proteomes" id="UP000078544"/>
    </source>
</evidence>
<sequence>MRPPSLIHQLIWALALLRDPVAAESFRITKTYDADNFFDEFIFNTIHDRQTGTVATQADDNNSWVQYQNRENATAKKLAVIKNGEIYLGVDHTTKLNSSGPGRDSLRLVSQDAFKYGLLIARFTHLPSRACGAWPAFWTLGVGEWPKAGEIDMYEGWNLNTRNKPAIHVGPSKEFGVCTIEQSEQQAKVISPNCDNKFANNKTQFLNQGCQSEEVNSTMWSAPTGGIQALEWTKEHIKIFTWARGREPKNLNGEEIDTSAWGKPSIQISGSRCDIDRAFQEQRIMFTLPFCGSPVADDDFWNKIDGGSGITCNKATNTSKCVDYIANNPKALKNFYFQIKDLRLYQSTKPDNATSGETPTTPPTPPSLTDPISLTSVSSRPTPTGLVSGSSPGARNATGAPTNLPGDGPLGPIESETSSSSQTSTDTSSPLQSGKPDSSSGIITSPSSEREPGDAPIRPGSSKGKSPGISPSNPDTNQGLTETPETGPSLARRKQIFWVV</sequence>
<dbReference type="InterPro" id="IPR000757">
    <property type="entry name" value="Beta-glucanase-like"/>
</dbReference>
<reference evidence="4 5" key="1">
    <citation type="journal article" date="2016" name="Genome Biol. Evol.">
        <title>Divergent and convergent evolution of fungal pathogenicity.</title>
        <authorList>
            <person name="Shang Y."/>
            <person name="Xiao G."/>
            <person name="Zheng P."/>
            <person name="Cen K."/>
            <person name="Zhan S."/>
            <person name="Wang C."/>
        </authorList>
    </citation>
    <scope>NUCLEOTIDE SEQUENCE [LARGE SCALE GENOMIC DNA]</scope>
    <source>
        <strain evidence="4 5">RCEF 2490</strain>
    </source>
</reference>
<dbReference type="Proteomes" id="UP000078544">
    <property type="component" value="Unassembled WGS sequence"/>
</dbReference>
<comment type="caution">
    <text evidence="4">The sequence shown here is derived from an EMBL/GenBank/DDBJ whole genome shotgun (WGS) entry which is preliminary data.</text>
</comment>
<evidence type="ECO:0000259" key="3">
    <source>
        <dbReference type="PROSITE" id="PS51762"/>
    </source>
</evidence>
<dbReference type="OrthoDB" id="192832at2759"/>
<feature type="region of interest" description="Disordered" evidence="1">
    <location>
        <begin position="348"/>
        <end position="500"/>
    </location>
</feature>
<dbReference type="PANTHER" id="PTHR10963">
    <property type="entry name" value="GLYCOSYL HYDROLASE-RELATED"/>
    <property type="match status" value="1"/>
</dbReference>
<dbReference type="AlphaFoldDB" id="A0A168DFS0"/>
<proteinExistence type="predicted"/>
<keyword evidence="2" id="KW-0732">Signal</keyword>
<gene>
    <name evidence="4" type="ORF">AAL_03659</name>
</gene>
<dbReference type="PANTHER" id="PTHR10963:SF24">
    <property type="entry name" value="GLYCOSIDASE C21B10.07-RELATED"/>
    <property type="match status" value="1"/>
</dbReference>
<feature type="chain" id="PRO_5007896229" evidence="2">
    <location>
        <begin position="24"/>
        <end position="500"/>
    </location>
</feature>
<feature type="compositionally biased region" description="Polar residues" evidence="1">
    <location>
        <begin position="377"/>
        <end position="393"/>
    </location>
</feature>
<dbReference type="Pfam" id="PF26113">
    <property type="entry name" value="GH16_XgeA"/>
    <property type="match status" value="1"/>
</dbReference>
<evidence type="ECO:0000256" key="2">
    <source>
        <dbReference type="SAM" id="SignalP"/>
    </source>
</evidence>
<feature type="compositionally biased region" description="Low complexity" evidence="1">
    <location>
        <begin position="415"/>
        <end position="429"/>
    </location>
</feature>
<evidence type="ECO:0000313" key="4">
    <source>
        <dbReference type="EMBL" id="KZZ97695.1"/>
    </source>
</evidence>
<feature type="compositionally biased region" description="Basic residues" evidence="1">
    <location>
        <begin position="491"/>
        <end position="500"/>
    </location>
</feature>
<name>A0A168DFS0_9HYPO</name>
<feature type="compositionally biased region" description="Low complexity" evidence="1">
    <location>
        <begin position="456"/>
        <end position="474"/>
    </location>
</feature>
<organism evidence="4 5">
    <name type="scientific">Moelleriella libera RCEF 2490</name>
    <dbReference type="NCBI Taxonomy" id="1081109"/>
    <lineage>
        <taxon>Eukaryota</taxon>
        <taxon>Fungi</taxon>
        <taxon>Dikarya</taxon>
        <taxon>Ascomycota</taxon>
        <taxon>Pezizomycotina</taxon>
        <taxon>Sordariomycetes</taxon>
        <taxon>Hypocreomycetidae</taxon>
        <taxon>Hypocreales</taxon>
        <taxon>Clavicipitaceae</taxon>
        <taxon>Moelleriella</taxon>
    </lineage>
</organism>
<dbReference type="SUPFAM" id="SSF49899">
    <property type="entry name" value="Concanavalin A-like lectins/glucanases"/>
    <property type="match status" value="1"/>
</dbReference>
<accession>A0A168DFS0</accession>
<feature type="signal peptide" evidence="2">
    <location>
        <begin position="1"/>
        <end position="23"/>
    </location>
</feature>
<protein>
    <submittedName>
        <fullName evidence="4">Beta-1,3-endoglucanase</fullName>
    </submittedName>
</protein>
<dbReference type="STRING" id="1081109.A0A168DFS0"/>